<gene>
    <name evidence="2" type="ORF">FJY68_07100</name>
</gene>
<proteinExistence type="predicted"/>
<evidence type="ECO:0000313" key="3">
    <source>
        <dbReference type="Proteomes" id="UP000779900"/>
    </source>
</evidence>
<feature type="chain" id="PRO_5037658772" evidence="1">
    <location>
        <begin position="19"/>
        <end position="104"/>
    </location>
</feature>
<feature type="non-terminal residue" evidence="2">
    <location>
        <position position="104"/>
    </location>
</feature>
<comment type="caution">
    <text evidence="2">The sequence shown here is derived from an EMBL/GenBank/DDBJ whole genome shotgun (WGS) entry which is preliminary data.</text>
</comment>
<reference evidence="2" key="1">
    <citation type="submission" date="2019-03" db="EMBL/GenBank/DDBJ databases">
        <title>Lake Tanganyika Metagenome-Assembled Genomes (MAGs).</title>
        <authorList>
            <person name="Tran P."/>
        </authorList>
    </citation>
    <scope>NUCLEOTIDE SEQUENCE</scope>
    <source>
        <strain evidence="2">K_DeepCast_150m_m2_040</strain>
    </source>
</reference>
<sequence>MLKHTIVCVMLLAAAAIAWDQLDPVEYPAEVQAGSAITYGDGKIWGIFPDPSDSSSTYFEYYDPYDAGGPRWVYPGEAYDLCFLGDPAITFNWRFGGEVLVVGN</sequence>
<dbReference type="Proteomes" id="UP000779900">
    <property type="component" value="Unassembled WGS sequence"/>
</dbReference>
<name>A0A937XGH1_UNCW3</name>
<evidence type="ECO:0000256" key="1">
    <source>
        <dbReference type="SAM" id="SignalP"/>
    </source>
</evidence>
<evidence type="ECO:0000313" key="2">
    <source>
        <dbReference type="EMBL" id="MBM3331606.1"/>
    </source>
</evidence>
<feature type="signal peptide" evidence="1">
    <location>
        <begin position="1"/>
        <end position="18"/>
    </location>
</feature>
<dbReference type="AlphaFoldDB" id="A0A937XGH1"/>
<dbReference type="EMBL" id="VGIR01000036">
    <property type="protein sequence ID" value="MBM3331606.1"/>
    <property type="molecule type" value="Genomic_DNA"/>
</dbReference>
<keyword evidence="1" id="KW-0732">Signal</keyword>
<organism evidence="2 3">
    <name type="scientific">candidate division WOR-3 bacterium</name>
    <dbReference type="NCBI Taxonomy" id="2052148"/>
    <lineage>
        <taxon>Bacteria</taxon>
        <taxon>Bacteria division WOR-3</taxon>
    </lineage>
</organism>
<protein>
    <submittedName>
        <fullName evidence="2">Uncharacterized protein</fullName>
    </submittedName>
</protein>
<accession>A0A937XGH1</accession>